<comment type="caution">
    <text evidence="2">The sequence shown here is derived from an EMBL/GenBank/DDBJ whole genome shotgun (WGS) entry which is preliminary data.</text>
</comment>
<keyword evidence="1" id="KW-0472">Membrane</keyword>
<dbReference type="Proteomes" id="UP001623348">
    <property type="component" value="Unassembled WGS sequence"/>
</dbReference>
<dbReference type="AlphaFoldDB" id="A0ABC9WC03"/>
<accession>A0ABC9WC03</accession>
<reference evidence="2 3" key="1">
    <citation type="submission" date="2024-06" db="EMBL/GenBank/DDBJ databases">
        <title>The draft genome of Grus japonensis, version 3.</title>
        <authorList>
            <person name="Nabeshima K."/>
            <person name="Suzuki S."/>
            <person name="Onuma M."/>
        </authorList>
    </citation>
    <scope>NUCLEOTIDE SEQUENCE [LARGE SCALE GENOMIC DNA]</scope>
    <source>
        <strain evidence="2 3">451A</strain>
    </source>
</reference>
<dbReference type="EMBL" id="BAAFJT010000002">
    <property type="protein sequence ID" value="GAB0183048.1"/>
    <property type="molecule type" value="Genomic_DNA"/>
</dbReference>
<evidence type="ECO:0000256" key="1">
    <source>
        <dbReference type="SAM" id="Phobius"/>
    </source>
</evidence>
<keyword evidence="1" id="KW-0812">Transmembrane</keyword>
<keyword evidence="1" id="KW-1133">Transmembrane helix</keyword>
<evidence type="ECO:0000313" key="2">
    <source>
        <dbReference type="EMBL" id="GAB0183048.1"/>
    </source>
</evidence>
<evidence type="ECO:0000313" key="3">
    <source>
        <dbReference type="Proteomes" id="UP001623348"/>
    </source>
</evidence>
<feature type="transmembrane region" description="Helical" evidence="1">
    <location>
        <begin position="12"/>
        <end position="33"/>
    </location>
</feature>
<proteinExistence type="predicted"/>
<feature type="transmembrane region" description="Helical" evidence="1">
    <location>
        <begin position="53"/>
        <end position="72"/>
    </location>
</feature>
<gene>
    <name evidence="2" type="ORF">GRJ2_000770100</name>
</gene>
<keyword evidence="3" id="KW-1185">Reference proteome</keyword>
<sequence>MVARSEVQGPRIIFNPSVTICIPKCYVVCQLVALQKEASSGYKLATLTYVQIYLSHFNLSSLIHLLVVLMFLSDPTLGYMGIYMTYFYNQLL</sequence>
<name>A0ABC9WC03_GRUJA</name>
<organism evidence="2 3">
    <name type="scientific">Grus japonensis</name>
    <name type="common">Japanese crane</name>
    <name type="synonym">Red-crowned crane</name>
    <dbReference type="NCBI Taxonomy" id="30415"/>
    <lineage>
        <taxon>Eukaryota</taxon>
        <taxon>Metazoa</taxon>
        <taxon>Chordata</taxon>
        <taxon>Craniata</taxon>
        <taxon>Vertebrata</taxon>
        <taxon>Euteleostomi</taxon>
        <taxon>Archelosauria</taxon>
        <taxon>Archosauria</taxon>
        <taxon>Dinosauria</taxon>
        <taxon>Saurischia</taxon>
        <taxon>Theropoda</taxon>
        <taxon>Coelurosauria</taxon>
        <taxon>Aves</taxon>
        <taxon>Neognathae</taxon>
        <taxon>Neoaves</taxon>
        <taxon>Gruiformes</taxon>
        <taxon>Gruidae</taxon>
        <taxon>Grus</taxon>
    </lineage>
</organism>
<protein>
    <submittedName>
        <fullName evidence="2">Ribonuclease H-like</fullName>
    </submittedName>
</protein>